<evidence type="ECO:0000313" key="1">
    <source>
        <dbReference type="EMBL" id="SEO02103.1"/>
    </source>
</evidence>
<dbReference type="RefSeq" id="WP_107451617.1">
    <property type="nucleotide sequence ID" value="NZ_FODD01000015.1"/>
</dbReference>
<dbReference type="InterPro" id="IPR016181">
    <property type="entry name" value="Acyl_CoA_acyltransferase"/>
</dbReference>
<dbReference type="STRING" id="310780.SAMN05216267_1015138"/>
<dbReference type="CDD" id="cd04301">
    <property type="entry name" value="NAT_SF"/>
    <property type="match status" value="1"/>
</dbReference>
<dbReference type="SUPFAM" id="SSF55729">
    <property type="entry name" value="Acyl-CoA N-acyltransferases (Nat)"/>
    <property type="match status" value="1"/>
</dbReference>
<dbReference type="OrthoDB" id="3729649at2"/>
<sequence length="233" mass="24953">MQVSAIGLDSPLLDSVYDDLLVPSFTPHELMSRAEVRNGLESGLLWISGVVDDGRVDGAAVAEWSPKSGVLLLSYIAVRRGVRSAGIGGALMEEIRTGWQERVHPLLTLAEVEHPAAHTPDDERGDPGARLRFYARQGGRVLDVPYFQPALHQGAARVPGIVLTLLATAPELAGAALVPSEPVRIWMAEYFETTEGRVPDDPATTAMFAAMAPDGIKLLPMDDHAALPCTSDV</sequence>
<organism evidence="1 2">
    <name type="scientific">Actinacidiphila rubida</name>
    <dbReference type="NCBI Taxonomy" id="310780"/>
    <lineage>
        <taxon>Bacteria</taxon>
        <taxon>Bacillati</taxon>
        <taxon>Actinomycetota</taxon>
        <taxon>Actinomycetes</taxon>
        <taxon>Kitasatosporales</taxon>
        <taxon>Streptomycetaceae</taxon>
        <taxon>Actinacidiphila</taxon>
    </lineage>
</organism>
<accession>A0A1H8LAG3</accession>
<evidence type="ECO:0000313" key="2">
    <source>
        <dbReference type="Proteomes" id="UP000181951"/>
    </source>
</evidence>
<evidence type="ECO:0008006" key="3">
    <source>
        <dbReference type="Google" id="ProtNLM"/>
    </source>
</evidence>
<dbReference type="EMBL" id="FODD01000015">
    <property type="protein sequence ID" value="SEO02103.1"/>
    <property type="molecule type" value="Genomic_DNA"/>
</dbReference>
<proteinExistence type="predicted"/>
<name>A0A1H8LAG3_9ACTN</name>
<dbReference type="Gene3D" id="3.40.630.30">
    <property type="match status" value="1"/>
</dbReference>
<dbReference type="AlphaFoldDB" id="A0A1H8LAG3"/>
<keyword evidence="2" id="KW-1185">Reference proteome</keyword>
<dbReference type="Proteomes" id="UP000181951">
    <property type="component" value="Unassembled WGS sequence"/>
</dbReference>
<reference evidence="1 2" key="1">
    <citation type="submission" date="2016-10" db="EMBL/GenBank/DDBJ databases">
        <authorList>
            <person name="de Groot N.N."/>
        </authorList>
    </citation>
    <scope>NUCLEOTIDE SEQUENCE [LARGE SCALE GENOMIC DNA]</scope>
    <source>
        <strain evidence="1 2">CGMCC 4.2026</strain>
    </source>
</reference>
<gene>
    <name evidence="1" type="ORF">SAMN05216267_1015138</name>
</gene>
<protein>
    <recommendedName>
        <fullName evidence="3">N-acetyltransferase domain-containing protein</fullName>
    </recommendedName>
</protein>